<protein>
    <recommendedName>
        <fullName evidence="15">ABC-2 type transporter transmembrane domain-containing protein</fullName>
    </recommendedName>
</protein>
<accession>A0A835UIX7</accession>
<feature type="transmembrane region" description="Helical" evidence="14">
    <location>
        <begin position="125"/>
        <end position="152"/>
    </location>
</feature>
<keyword evidence="6" id="KW-0028">Amino-acid biosynthesis</keyword>
<dbReference type="GO" id="GO:0005634">
    <property type="term" value="C:nucleus"/>
    <property type="evidence" value="ECO:0007669"/>
    <property type="project" value="UniProtKB-SubCell"/>
</dbReference>
<organism evidence="16 17">
    <name type="scientific">Vanilla planifolia</name>
    <name type="common">Vanilla</name>
    <dbReference type="NCBI Taxonomy" id="51239"/>
    <lineage>
        <taxon>Eukaryota</taxon>
        <taxon>Viridiplantae</taxon>
        <taxon>Streptophyta</taxon>
        <taxon>Embryophyta</taxon>
        <taxon>Tracheophyta</taxon>
        <taxon>Spermatophyta</taxon>
        <taxon>Magnoliopsida</taxon>
        <taxon>Liliopsida</taxon>
        <taxon>Asparagales</taxon>
        <taxon>Orchidaceae</taxon>
        <taxon>Vanilloideae</taxon>
        <taxon>Vanilleae</taxon>
        <taxon>Vanilla</taxon>
    </lineage>
</organism>
<dbReference type="NCBIfam" id="TIGR00512">
    <property type="entry name" value="salvage_mtnA"/>
    <property type="match status" value="1"/>
</dbReference>
<keyword evidence="7 14" id="KW-0812">Transmembrane</keyword>
<evidence type="ECO:0000256" key="14">
    <source>
        <dbReference type="SAM" id="Phobius"/>
    </source>
</evidence>
<evidence type="ECO:0000256" key="12">
    <source>
        <dbReference type="ARBA" id="ARBA00023242"/>
    </source>
</evidence>
<keyword evidence="12" id="KW-0539">Nucleus</keyword>
<name>A0A835UIX7_VANPL</name>
<proteinExistence type="inferred from homology"/>
<evidence type="ECO:0000256" key="13">
    <source>
        <dbReference type="RuleBase" id="RU003814"/>
    </source>
</evidence>
<dbReference type="SUPFAM" id="SSF100950">
    <property type="entry name" value="NagB/RpiA/CoA transferase-like"/>
    <property type="match status" value="1"/>
</dbReference>
<evidence type="ECO:0000313" key="17">
    <source>
        <dbReference type="Proteomes" id="UP000636800"/>
    </source>
</evidence>
<dbReference type="PANTHER" id="PTHR43475">
    <property type="entry name" value="METHYLTHIORIBOSE-1-PHOSPHATE ISOMERASE"/>
    <property type="match status" value="1"/>
</dbReference>
<keyword evidence="17" id="KW-1185">Reference proteome</keyword>
<keyword evidence="8 14" id="KW-1133">Transmembrane helix</keyword>
<gene>
    <name evidence="16" type="ORF">HPP92_019441</name>
</gene>
<evidence type="ECO:0000256" key="6">
    <source>
        <dbReference type="ARBA" id="ARBA00022605"/>
    </source>
</evidence>
<dbReference type="InterPro" id="IPR042529">
    <property type="entry name" value="IF_2B-like_C"/>
</dbReference>
<dbReference type="InterPro" id="IPR027363">
    <property type="entry name" value="M1Pi_N"/>
</dbReference>
<dbReference type="InterPro" id="IPR013525">
    <property type="entry name" value="ABC2_TM"/>
</dbReference>
<dbReference type="GO" id="GO:0016020">
    <property type="term" value="C:membrane"/>
    <property type="evidence" value="ECO:0007669"/>
    <property type="project" value="UniProtKB-SubCell"/>
</dbReference>
<keyword evidence="10" id="KW-0486">Methionine biosynthesis</keyword>
<keyword evidence="11" id="KW-0413">Isomerase</keyword>
<dbReference type="GO" id="GO:0005737">
    <property type="term" value="C:cytoplasm"/>
    <property type="evidence" value="ECO:0007669"/>
    <property type="project" value="UniProtKB-SubCell"/>
</dbReference>
<dbReference type="Proteomes" id="UP000636800">
    <property type="component" value="Chromosome 10"/>
</dbReference>
<dbReference type="InterPro" id="IPR037171">
    <property type="entry name" value="NagB/RpiA_transferase-like"/>
</dbReference>
<evidence type="ECO:0000256" key="11">
    <source>
        <dbReference type="ARBA" id="ARBA00023235"/>
    </source>
</evidence>
<evidence type="ECO:0000256" key="2">
    <source>
        <dbReference type="ARBA" id="ARBA00004141"/>
    </source>
</evidence>
<comment type="subcellular location">
    <subcellularLocation>
        <location evidence="3">Cytoplasm</location>
    </subcellularLocation>
    <subcellularLocation>
        <location evidence="2">Membrane</location>
        <topology evidence="2">Multi-pass membrane protein</topology>
    </subcellularLocation>
    <subcellularLocation>
        <location evidence="1">Nucleus</location>
    </subcellularLocation>
</comment>
<dbReference type="Gene3D" id="1.20.120.420">
    <property type="entry name" value="translation initiation factor eif-2b, domain 1"/>
    <property type="match status" value="1"/>
</dbReference>
<dbReference type="InterPro" id="IPR005251">
    <property type="entry name" value="IF-M1Pi"/>
</dbReference>
<dbReference type="AlphaFoldDB" id="A0A835UIX7"/>
<evidence type="ECO:0000256" key="1">
    <source>
        <dbReference type="ARBA" id="ARBA00004123"/>
    </source>
</evidence>
<feature type="domain" description="ABC-2 type transporter transmembrane" evidence="15">
    <location>
        <begin position="10"/>
        <end position="208"/>
    </location>
</feature>
<evidence type="ECO:0000256" key="8">
    <source>
        <dbReference type="ARBA" id="ARBA00022989"/>
    </source>
</evidence>
<evidence type="ECO:0000256" key="4">
    <source>
        <dbReference type="ARBA" id="ARBA00007251"/>
    </source>
</evidence>
<evidence type="ECO:0000313" key="16">
    <source>
        <dbReference type="EMBL" id="KAG0463372.1"/>
    </source>
</evidence>
<keyword evidence="5" id="KW-0963">Cytoplasm</keyword>
<dbReference type="FunFam" id="3.40.50.10470:FF:000003">
    <property type="entry name" value="Methylthioribose-1-phosphate isomerase"/>
    <property type="match status" value="1"/>
</dbReference>
<dbReference type="NCBIfam" id="NF004326">
    <property type="entry name" value="PRK05720.1"/>
    <property type="match status" value="1"/>
</dbReference>
<reference evidence="16 17" key="1">
    <citation type="journal article" date="2020" name="Nat. Food">
        <title>A phased Vanilla planifolia genome enables genetic improvement of flavour and production.</title>
        <authorList>
            <person name="Hasing T."/>
            <person name="Tang H."/>
            <person name="Brym M."/>
            <person name="Khazi F."/>
            <person name="Huang T."/>
            <person name="Chambers A.H."/>
        </authorList>
    </citation>
    <scope>NUCLEOTIDE SEQUENCE [LARGE SCALE GENOMIC DNA]</scope>
    <source>
        <tissue evidence="16">Leaf</tissue>
    </source>
</reference>
<dbReference type="InterPro" id="IPR011559">
    <property type="entry name" value="Initiation_fac_2B_a/b/d"/>
</dbReference>
<feature type="transmembrane region" description="Helical" evidence="14">
    <location>
        <begin position="197"/>
        <end position="220"/>
    </location>
</feature>
<evidence type="ECO:0000256" key="5">
    <source>
        <dbReference type="ARBA" id="ARBA00022490"/>
    </source>
</evidence>
<dbReference type="NCBIfam" id="TIGR00524">
    <property type="entry name" value="eIF-2B_rel"/>
    <property type="match status" value="1"/>
</dbReference>
<dbReference type="GO" id="GO:0046523">
    <property type="term" value="F:S-methyl-5-thioribose-1-phosphate isomerase activity"/>
    <property type="evidence" value="ECO:0007669"/>
    <property type="project" value="TreeGrafter"/>
</dbReference>
<comment type="similarity">
    <text evidence="4 13">Belongs to the eIF-2B alpha/beta/delta subunits family.</text>
</comment>
<dbReference type="Pfam" id="PF12698">
    <property type="entry name" value="ABC2_membrane_3"/>
    <property type="match status" value="1"/>
</dbReference>
<feature type="transmembrane region" description="Helical" evidence="14">
    <location>
        <begin position="91"/>
        <end position="113"/>
    </location>
</feature>
<dbReference type="OrthoDB" id="441708at2759"/>
<evidence type="ECO:0000256" key="9">
    <source>
        <dbReference type="ARBA" id="ARBA00023136"/>
    </source>
</evidence>
<sequence>MNQAANYDLFSYYLRGAGIFWFFFPVSRLISYSAFEKEQKIKEGLQMMGLKSVIFYLSWFITYLLQFAISSAIITASTMNSLFLYSDKSLVFVYFFSFSLSAIMLSFLISTFFNRAKTAVAVGTLSFLGAFLPIIQLMIRLFQSISIILFAVSRLWKILASLLSPAAFALGTVNFADYERAHVGVRWTNMWQASSGVNFLICLLMMLLDTIIYCAFGLYFEKGHIVVLSQNCTGAPKMILMFLMLTLTSRDVWGCGCLPCPEVEYLVSSRPTAVNLSDAARKLSNLVFKTAETASEAKVVFKAYIDAAEQMLTDDVDTNKAIGFHGAKVVQSKMNDSNRISVLTHCNTGSLATAGFGTALGVIRALHAADILEMAFCTETRPFNQGSRLTAFELVHDKIPATLIADSAAASLMKAGRLSAVVVGADRIAANGDTANKIGTYNLALCFSPWCAFYVAAPFTSIDLSLSSGDEIIIEERSAKELLCSDGGLGKQVAASGIGVWNPAFDVTPAKLITAIITEKGVITRPSTEDDFDIKGFMQNSGNGKS</sequence>
<evidence type="ECO:0000256" key="10">
    <source>
        <dbReference type="ARBA" id="ARBA00023167"/>
    </source>
</evidence>
<dbReference type="InterPro" id="IPR000649">
    <property type="entry name" value="IF-2B-related"/>
</dbReference>
<dbReference type="Pfam" id="PF01008">
    <property type="entry name" value="IF-2B"/>
    <property type="match status" value="1"/>
</dbReference>
<evidence type="ECO:0000256" key="7">
    <source>
        <dbReference type="ARBA" id="ARBA00022692"/>
    </source>
</evidence>
<feature type="transmembrane region" description="Helical" evidence="14">
    <location>
        <begin position="158"/>
        <end position="176"/>
    </location>
</feature>
<dbReference type="Gene3D" id="3.40.50.10470">
    <property type="entry name" value="Translation initiation factor eif-2b, domain 2"/>
    <property type="match status" value="1"/>
</dbReference>
<dbReference type="EMBL" id="JADCNL010000010">
    <property type="protein sequence ID" value="KAG0463372.1"/>
    <property type="molecule type" value="Genomic_DNA"/>
</dbReference>
<dbReference type="PANTHER" id="PTHR43475:SF1">
    <property type="entry name" value="METHYLTHIORIBOSE-1-PHOSPHATE ISOMERASE"/>
    <property type="match status" value="1"/>
</dbReference>
<evidence type="ECO:0000256" key="3">
    <source>
        <dbReference type="ARBA" id="ARBA00004496"/>
    </source>
</evidence>
<feature type="transmembrane region" description="Helical" evidence="14">
    <location>
        <begin position="12"/>
        <end position="32"/>
    </location>
</feature>
<feature type="transmembrane region" description="Helical" evidence="14">
    <location>
        <begin position="53"/>
        <end position="79"/>
    </location>
</feature>
<comment type="caution">
    <text evidence="16">The sequence shown here is derived from an EMBL/GenBank/DDBJ whole genome shotgun (WGS) entry which is preliminary data.</text>
</comment>
<keyword evidence="9 14" id="KW-0472">Membrane</keyword>
<evidence type="ECO:0000259" key="15">
    <source>
        <dbReference type="Pfam" id="PF12698"/>
    </source>
</evidence>
<dbReference type="GO" id="GO:0140359">
    <property type="term" value="F:ABC-type transporter activity"/>
    <property type="evidence" value="ECO:0007669"/>
    <property type="project" value="InterPro"/>
</dbReference>
<dbReference type="GO" id="GO:0019509">
    <property type="term" value="P:L-methionine salvage from methylthioadenosine"/>
    <property type="evidence" value="ECO:0007669"/>
    <property type="project" value="TreeGrafter"/>
</dbReference>